<organism evidence="5 6">
    <name type="scientific">Desulfofarcimen acetoxidans (strain ATCC 49208 / DSM 771 / KCTC 5769 / VKM B-1644 / 5575)</name>
    <name type="common">Desulfotomaculum acetoxidans</name>
    <dbReference type="NCBI Taxonomy" id="485916"/>
    <lineage>
        <taxon>Bacteria</taxon>
        <taxon>Bacillati</taxon>
        <taxon>Bacillota</taxon>
        <taxon>Clostridia</taxon>
        <taxon>Eubacteriales</taxon>
        <taxon>Peptococcaceae</taxon>
        <taxon>Desulfofarcimen</taxon>
    </lineage>
</organism>
<comment type="pathway">
    <text evidence="1 4">Quinol/quinone metabolism; menaquinone biosynthesis.</text>
</comment>
<evidence type="ECO:0000256" key="3">
    <source>
        <dbReference type="ARBA" id="ARBA00023239"/>
    </source>
</evidence>
<evidence type="ECO:0000256" key="4">
    <source>
        <dbReference type="HAMAP-Rule" id="MF_00995"/>
    </source>
</evidence>
<dbReference type="InterPro" id="IPR030868">
    <property type="entry name" value="MqnA"/>
</dbReference>
<dbReference type="Proteomes" id="UP000002217">
    <property type="component" value="Chromosome"/>
</dbReference>
<dbReference type="EMBL" id="CP001720">
    <property type="protein sequence ID" value="ACV62501.1"/>
    <property type="molecule type" value="Genomic_DNA"/>
</dbReference>
<dbReference type="CDD" id="cd13634">
    <property type="entry name" value="PBP2_Sco4506"/>
    <property type="match status" value="1"/>
</dbReference>
<protein>
    <recommendedName>
        <fullName evidence="4">Chorismate dehydratase</fullName>
        <ecNumber evidence="4">4.2.1.151</ecNumber>
    </recommendedName>
    <alternativeName>
        <fullName evidence="4">Menaquinone biosynthetic enzyme MqnA</fullName>
    </alternativeName>
</protein>
<evidence type="ECO:0000256" key="1">
    <source>
        <dbReference type="ARBA" id="ARBA00004863"/>
    </source>
</evidence>
<name>C8VWE9_DESAS</name>
<keyword evidence="2 4" id="KW-0474">Menaquinone biosynthesis</keyword>
<comment type="catalytic activity">
    <reaction evidence="4">
        <text>chorismate = 3-[(1-carboxyvinyl)-oxy]benzoate + H2O</text>
        <dbReference type="Rhea" id="RHEA:40051"/>
        <dbReference type="ChEBI" id="CHEBI:15377"/>
        <dbReference type="ChEBI" id="CHEBI:29748"/>
        <dbReference type="ChEBI" id="CHEBI:76981"/>
        <dbReference type="EC" id="4.2.1.151"/>
    </reaction>
</comment>
<proteinExistence type="inferred from homology"/>
<evidence type="ECO:0000313" key="5">
    <source>
        <dbReference type="EMBL" id="ACV62501.1"/>
    </source>
</evidence>
<dbReference type="EC" id="4.2.1.151" evidence="4"/>
<dbReference type="PANTHER" id="PTHR37690:SF1">
    <property type="entry name" value="CHORISMATE DEHYDRATASE"/>
    <property type="match status" value="1"/>
</dbReference>
<dbReference type="GO" id="GO:0009234">
    <property type="term" value="P:menaquinone biosynthetic process"/>
    <property type="evidence" value="ECO:0007669"/>
    <property type="project" value="UniProtKB-UniRule"/>
</dbReference>
<dbReference type="OrthoDB" id="9810112at2"/>
<comment type="function">
    <text evidence="4">Catalyzes the dehydration of chorismate into 3-[(1-carboxyvinyl)oxy]benzoate, a step in the biosynthesis of menaquinone (MK, vitamin K2).</text>
</comment>
<dbReference type="HAMAP" id="MF_00995">
    <property type="entry name" value="MqnA"/>
    <property type="match status" value="1"/>
</dbReference>
<dbReference type="RefSeq" id="WP_015757212.1">
    <property type="nucleotide sequence ID" value="NC_013216.1"/>
</dbReference>
<keyword evidence="3 4" id="KW-0456">Lyase</keyword>
<dbReference type="HOGENOM" id="CLU_059898_0_0_9"/>
<dbReference type="PANTHER" id="PTHR37690">
    <property type="entry name" value="CHORISMATE DEHYDRATASE"/>
    <property type="match status" value="1"/>
</dbReference>
<dbReference type="SUPFAM" id="SSF53850">
    <property type="entry name" value="Periplasmic binding protein-like II"/>
    <property type="match status" value="1"/>
</dbReference>
<dbReference type="InterPro" id="IPR003773">
    <property type="entry name" value="Menaquinone_biosynth"/>
</dbReference>
<reference evidence="5 6" key="1">
    <citation type="journal article" date="2009" name="Stand. Genomic Sci.">
        <title>Complete genome sequence of Desulfotomaculum acetoxidans type strain (5575).</title>
        <authorList>
            <person name="Spring S."/>
            <person name="Lapidus A."/>
            <person name="Schroder M."/>
            <person name="Gleim D."/>
            <person name="Sims D."/>
            <person name="Meincke L."/>
            <person name="Glavina Del Rio T."/>
            <person name="Tice H."/>
            <person name="Copeland A."/>
            <person name="Cheng J.F."/>
            <person name="Lucas S."/>
            <person name="Chen F."/>
            <person name="Nolan M."/>
            <person name="Bruce D."/>
            <person name="Goodwin L."/>
            <person name="Pitluck S."/>
            <person name="Ivanova N."/>
            <person name="Mavromatis K."/>
            <person name="Mikhailova N."/>
            <person name="Pati A."/>
            <person name="Chen A."/>
            <person name="Palaniappan K."/>
            <person name="Land M."/>
            <person name="Hauser L."/>
            <person name="Chang Y.J."/>
            <person name="Jeffries C.D."/>
            <person name="Chain P."/>
            <person name="Saunders E."/>
            <person name="Brettin T."/>
            <person name="Detter J.C."/>
            <person name="Goker M."/>
            <person name="Bristow J."/>
            <person name="Eisen J.A."/>
            <person name="Markowitz V."/>
            <person name="Hugenholtz P."/>
            <person name="Kyrpides N.C."/>
            <person name="Klenk H.P."/>
            <person name="Han C."/>
        </authorList>
    </citation>
    <scope>NUCLEOTIDE SEQUENCE [LARGE SCALE GENOMIC DNA]</scope>
    <source>
        <strain evidence="6">ATCC 49208 / DSM 771 / VKM B-1644</strain>
    </source>
</reference>
<dbReference type="GO" id="GO:0016836">
    <property type="term" value="F:hydro-lyase activity"/>
    <property type="evidence" value="ECO:0007669"/>
    <property type="project" value="UniProtKB-UniRule"/>
</dbReference>
<dbReference type="KEGG" id="dae:Dtox_1644"/>
<dbReference type="Pfam" id="PF02621">
    <property type="entry name" value="VitK2_biosynth"/>
    <property type="match status" value="1"/>
</dbReference>
<sequence>MSKLHLGQVDYLNCLPVYYALEEGLSPLDVKLIKGPPTQLNRLFLSGELDITPISSIEYARNKEKCIILPHMSISSDGRVESILLFSRLPVTELDGKKVCVTSSSATSVVLLKVLFEHYYHVDVEFITTEPDLDEMLTRADAALLIGDDAMLAHHRVLQEKLPLTVSDLGEAWKLLTGERMVYALWVIRREFAAAYPEEVSRIAKLLYASKLIGLDSMPAIIGKAKRRCPLPIAVLEDYFLNVIKHEFSDEYQHALLTFYNYAYKSGVIEDRVQLEIWSEDLE</sequence>
<dbReference type="AlphaFoldDB" id="C8VWE9"/>
<dbReference type="Gene3D" id="3.40.190.10">
    <property type="entry name" value="Periplasmic binding protein-like II"/>
    <property type="match status" value="2"/>
</dbReference>
<accession>C8VWE9</accession>
<dbReference type="eggNOG" id="COG1427">
    <property type="taxonomic scope" value="Bacteria"/>
</dbReference>
<evidence type="ECO:0000313" key="6">
    <source>
        <dbReference type="Proteomes" id="UP000002217"/>
    </source>
</evidence>
<dbReference type="STRING" id="485916.Dtox_1644"/>
<dbReference type="UniPathway" id="UPA00079"/>
<evidence type="ECO:0000256" key="2">
    <source>
        <dbReference type="ARBA" id="ARBA00022428"/>
    </source>
</evidence>
<keyword evidence="6" id="KW-1185">Reference proteome</keyword>
<gene>
    <name evidence="4" type="primary">mqnA</name>
    <name evidence="5" type="ordered locus">Dtox_1644</name>
</gene>
<comment type="similarity">
    <text evidence="4">Belongs to the MqnA/MqnD family. MqnA subfamily.</text>
</comment>